<keyword evidence="3" id="KW-1185">Reference proteome</keyword>
<dbReference type="Proteomes" id="UP000298030">
    <property type="component" value="Unassembled WGS sequence"/>
</dbReference>
<evidence type="ECO:0000313" key="2">
    <source>
        <dbReference type="EMBL" id="TEB38581.1"/>
    </source>
</evidence>
<accession>A0A4Y7TX56</accession>
<feature type="compositionally biased region" description="Acidic residues" evidence="1">
    <location>
        <begin position="310"/>
        <end position="319"/>
    </location>
</feature>
<feature type="region of interest" description="Disordered" evidence="1">
    <location>
        <begin position="298"/>
        <end position="330"/>
    </location>
</feature>
<feature type="compositionally biased region" description="Basic and acidic residues" evidence="1">
    <location>
        <begin position="320"/>
        <end position="330"/>
    </location>
</feature>
<sequence length="330" mass="36949">MPQVPPPEIQTPSLRIMLSHFLNQILSHHSRTPSQNPVALHWDSRTKSLKEFAWPCDSSTGDRVLPGELEGHRRSHTFRGPSCLCAFLDGGEYAETQFGIVEGIRGAGLARNGSVLNGEYVAVCARNRCGYFQQFYPLQGIKVQFYKRRGFPLPPQNLIKISDIEKYHSNGAGLFQVLPDMMLRGNAKELESLDSGEVLANHGAELLTDFTEGMSEIRFWSTFVQCLRCKAIFLRQYYAVSHRGTCPRSRATVTSEPYRNGRLHRKARDKTVLRALLGHAPADVPEAYPMASLSIRLRQPSPTPTLGADMDNDMGEQEDMVQRADNEGSD</sequence>
<organism evidence="2 3">
    <name type="scientific">Coprinellus micaceus</name>
    <name type="common">Glistening ink-cap mushroom</name>
    <name type="synonym">Coprinus micaceus</name>
    <dbReference type="NCBI Taxonomy" id="71717"/>
    <lineage>
        <taxon>Eukaryota</taxon>
        <taxon>Fungi</taxon>
        <taxon>Dikarya</taxon>
        <taxon>Basidiomycota</taxon>
        <taxon>Agaricomycotina</taxon>
        <taxon>Agaricomycetes</taxon>
        <taxon>Agaricomycetidae</taxon>
        <taxon>Agaricales</taxon>
        <taxon>Agaricineae</taxon>
        <taxon>Psathyrellaceae</taxon>
        <taxon>Coprinellus</taxon>
    </lineage>
</organism>
<evidence type="ECO:0000256" key="1">
    <source>
        <dbReference type="SAM" id="MobiDB-lite"/>
    </source>
</evidence>
<name>A0A4Y7TX56_COPMI</name>
<comment type="caution">
    <text evidence="2">The sequence shown here is derived from an EMBL/GenBank/DDBJ whole genome shotgun (WGS) entry which is preliminary data.</text>
</comment>
<dbReference type="AlphaFoldDB" id="A0A4Y7TX56"/>
<dbReference type="EMBL" id="QPFP01000002">
    <property type="protein sequence ID" value="TEB38581.1"/>
    <property type="molecule type" value="Genomic_DNA"/>
</dbReference>
<reference evidence="2 3" key="1">
    <citation type="journal article" date="2019" name="Nat. Ecol. Evol.">
        <title>Megaphylogeny resolves global patterns of mushroom evolution.</title>
        <authorList>
            <person name="Varga T."/>
            <person name="Krizsan K."/>
            <person name="Foldi C."/>
            <person name="Dima B."/>
            <person name="Sanchez-Garcia M."/>
            <person name="Sanchez-Ramirez S."/>
            <person name="Szollosi G.J."/>
            <person name="Szarkandi J.G."/>
            <person name="Papp V."/>
            <person name="Albert L."/>
            <person name="Andreopoulos W."/>
            <person name="Angelini C."/>
            <person name="Antonin V."/>
            <person name="Barry K.W."/>
            <person name="Bougher N.L."/>
            <person name="Buchanan P."/>
            <person name="Buyck B."/>
            <person name="Bense V."/>
            <person name="Catcheside P."/>
            <person name="Chovatia M."/>
            <person name="Cooper J."/>
            <person name="Damon W."/>
            <person name="Desjardin D."/>
            <person name="Finy P."/>
            <person name="Geml J."/>
            <person name="Haridas S."/>
            <person name="Hughes K."/>
            <person name="Justo A."/>
            <person name="Karasinski D."/>
            <person name="Kautmanova I."/>
            <person name="Kiss B."/>
            <person name="Kocsube S."/>
            <person name="Kotiranta H."/>
            <person name="LaButti K.M."/>
            <person name="Lechner B.E."/>
            <person name="Liimatainen K."/>
            <person name="Lipzen A."/>
            <person name="Lukacs Z."/>
            <person name="Mihaltcheva S."/>
            <person name="Morgado L.N."/>
            <person name="Niskanen T."/>
            <person name="Noordeloos M.E."/>
            <person name="Ohm R.A."/>
            <person name="Ortiz-Santana B."/>
            <person name="Ovrebo C."/>
            <person name="Racz N."/>
            <person name="Riley R."/>
            <person name="Savchenko A."/>
            <person name="Shiryaev A."/>
            <person name="Soop K."/>
            <person name="Spirin V."/>
            <person name="Szebenyi C."/>
            <person name="Tomsovsky M."/>
            <person name="Tulloss R.E."/>
            <person name="Uehling J."/>
            <person name="Grigoriev I.V."/>
            <person name="Vagvolgyi C."/>
            <person name="Papp T."/>
            <person name="Martin F.M."/>
            <person name="Miettinen O."/>
            <person name="Hibbett D.S."/>
            <person name="Nagy L.G."/>
        </authorList>
    </citation>
    <scope>NUCLEOTIDE SEQUENCE [LARGE SCALE GENOMIC DNA]</scope>
    <source>
        <strain evidence="2 3">FP101781</strain>
    </source>
</reference>
<proteinExistence type="predicted"/>
<evidence type="ECO:0000313" key="3">
    <source>
        <dbReference type="Proteomes" id="UP000298030"/>
    </source>
</evidence>
<gene>
    <name evidence="2" type="ORF">FA13DRAFT_1784901</name>
</gene>
<dbReference type="OrthoDB" id="3048394at2759"/>
<protein>
    <submittedName>
        <fullName evidence="2">Uncharacterized protein</fullName>
    </submittedName>
</protein>